<protein>
    <submittedName>
        <fullName evidence="1">Uncharacterized protein</fullName>
    </submittedName>
</protein>
<name>A0A1Y2JY33_BRAJP</name>
<gene>
    <name evidence="1" type="ORF">BSZ19_00880</name>
</gene>
<organism evidence="1 2">
    <name type="scientific">Bradyrhizobium japonicum</name>
    <dbReference type="NCBI Taxonomy" id="375"/>
    <lineage>
        <taxon>Bacteria</taxon>
        <taxon>Pseudomonadati</taxon>
        <taxon>Pseudomonadota</taxon>
        <taxon>Alphaproteobacteria</taxon>
        <taxon>Hyphomicrobiales</taxon>
        <taxon>Nitrobacteraceae</taxon>
        <taxon>Bradyrhizobium</taxon>
    </lineage>
</organism>
<dbReference type="Proteomes" id="UP000193335">
    <property type="component" value="Unassembled WGS sequence"/>
</dbReference>
<evidence type="ECO:0000313" key="2">
    <source>
        <dbReference type="Proteomes" id="UP000193335"/>
    </source>
</evidence>
<proteinExistence type="predicted"/>
<evidence type="ECO:0000313" key="1">
    <source>
        <dbReference type="EMBL" id="OSJ37101.1"/>
    </source>
</evidence>
<reference evidence="1 2" key="1">
    <citation type="submission" date="2017-03" db="EMBL/GenBank/DDBJ databases">
        <title>Whole genome sequences of fourteen strains of Bradyrhizobium canariense and one strain of Bradyrhizobium japonicum isolated from Lupinus (Papilionoideae: Genisteae) species in Algeria.</title>
        <authorList>
            <person name="Crovadore J."/>
            <person name="Chekireb D."/>
            <person name="Brachmann A."/>
            <person name="Chablais R."/>
            <person name="Cochard B."/>
            <person name="Lefort F."/>
        </authorList>
    </citation>
    <scope>NUCLEOTIDE SEQUENCE [LARGE SCALE GENOMIC DNA]</scope>
    <source>
        <strain evidence="1 2">UBMA197</strain>
    </source>
</reference>
<dbReference type="AlphaFoldDB" id="A0A1Y2JY33"/>
<accession>A0A1Y2JY33</accession>
<dbReference type="EMBL" id="NAFL01000134">
    <property type="protein sequence ID" value="OSJ37101.1"/>
    <property type="molecule type" value="Genomic_DNA"/>
</dbReference>
<sequence>MILRISRLGLAFLALVVVVTIGVAGYEGYKTKQCQTVHERVTKARTAPNDYFGNKLRTDADAEQSSCNEFAIRLAERAMNTRSDDFDPLDLIRKAVRGW</sequence>
<comment type="caution">
    <text evidence="1">The sequence shown here is derived from an EMBL/GenBank/DDBJ whole genome shotgun (WGS) entry which is preliminary data.</text>
</comment>
<dbReference type="RefSeq" id="WP_085398176.1">
    <property type="nucleotide sequence ID" value="NZ_NAFL01000134.1"/>
</dbReference>